<keyword evidence="1" id="KW-0472">Membrane</keyword>
<name>A0ABT1P9J3_9ACTN</name>
<gene>
    <name evidence="2" type="ORF">NON19_08345</name>
</gene>
<proteinExistence type="predicted"/>
<dbReference type="Proteomes" id="UP001206206">
    <property type="component" value="Unassembled WGS sequence"/>
</dbReference>
<evidence type="ECO:0000313" key="2">
    <source>
        <dbReference type="EMBL" id="MCQ4042041.1"/>
    </source>
</evidence>
<reference evidence="2 3" key="1">
    <citation type="submission" date="2022-06" db="EMBL/GenBank/DDBJ databases">
        <title>Draft genome sequence of type strain Streptomyces rubrisoli DSM 42083.</title>
        <authorList>
            <person name="Duangmal K."/>
            <person name="Klaysubun C."/>
        </authorList>
    </citation>
    <scope>NUCLEOTIDE SEQUENCE [LARGE SCALE GENOMIC DNA]</scope>
    <source>
        <strain evidence="2 3">DSM 42083</strain>
    </source>
</reference>
<keyword evidence="1" id="KW-1133">Transmembrane helix</keyword>
<dbReference type="EMBL" id="JANFNH010000005">
    <property type="protein sequence ID" value="MCQ4042041.1"/>
    <property type="molecule type" value="Genomic_DNA"/>
</dbReference>
<organism evidence="2 3">
    <name type="scientific">Streptantibioticus rubrisoli</name>
    <dbReference type="NCBI Taxonomy" id="1387313"/>
    <lineage>
        <taxon>Bacteria</taxon>
        <taxon>Bacillati</taxon>
        <taxon>Actinomycetota</taxon>
        <taxon>Actinomycetes</taxon>
        <taxon>Kitasatosporales</taxon>
        <taxon>Streptomycetaceae</taxon>
        <taxon>Streptantibioticus</taxon>
    </lineage>
</organism>
<evidence type="ECO:0008006" key="4">
    <source>
        <dbReference type="Google" id="ProtNLM"/>
    </source>
</evidence>
<sequence length="285" mass="30609">MNAFLAELGKRFAERWMALLVLPGALYAALVMAASRLGQRHALGLRRLADTVSGWANAYDHRPVPAALLAAAVVLAALAVGLLARGAGMLVEAVWSAAGPSWLADPLVRRRRARWERADQALRRAADRDVAALAAARNAIALTRPARPTWIGDRLRGAGVRVRHQYGLDLEFGWPRLWGLLPEQCRADLLAARGALTQAATQTGWGALYVGLGARWWPAVLAGLVTGAVGWRRGRVAAATLADLTESAVDLHVRDLAQALGVDLPADRVTPAIGRRLTEEFRKGA</sequence>
<accession>A0ABT1P9J3</accession>
<dbReference type="RefSeq" id="WP_255926046.1">
    <property type="nucleotide sequence ID" value="NZ_JANFNH010000005.1"/>
</dbReference>
<evidence type="ECO:0000313" key="3">
    <source>
        <dbReference type="Proteomes" id="UP001206206"/>
    </source>
</evidence>
<evidence type="ECO:0000256" key="1">
    <source>
        <dbReference type="SAM" id="Phobius"/>
    </source>
</evidence>
<protein>
    <recommendedName>
        <fullName evidence="4">Vegetative cell wall protein gp1</fullName>
    </recommendedName>
</protein>
<keyword evidence="1" id="KW-0812">Transmembrane</keyword>
<comment type="caution">
    <text evidence="2">The sequence shown here is derived from an EMBL/GenBank/DDBJ whole genome shotgun (WGS) entry which is preliminary data.</text>
</comment>
<keyword evidence="3" id="KW-1185">Reference proteome</keyword>
<feature type="transmembrane region" description="Helical" evidence="1">
    <location>
        <begin position="64"/>
        <end position="84"/>
    </location>
</feature>